<feature type="transmembrane region" description="Helical" evidence="7">
    <location>
        <begin position="153"/>
        <end position="174"/>
    </location>
</feature>
<evidence type="ECO:0000313" key="10">
    <source>
        <dbReference type="Proteomes" id="UP001480595"/>
    </source>
</evidence>
<evidence type="ECO:0000256" key="1">
    <source>
        <dbReference type="ARBA" id="ARBA00004141"/>
    </source>
</evidence>
<evidence type="ECO:0000313" key="9">
    <source>
        <dbReference type="EMBL" id="KAK8042966.1"/>
    </source>
</evidence>
<dbReference type="RefSeq" id="XP_066709819.1">
    <property type="nucleotide sequence ID" value="XM_066864858.1"/>
</dbReference>
<dbReference type="InterPro" id="IPR020846">
    <property type="entry name" value="MFS_dom"/>
</dbReference>
<proteinExistence type="predicted"/>
<feature type="transmembrane region" description="Helical" evidence="7">
    <location>
        <begin position="376"/>
        <end position="401"/>
    </location>
</feature>
<name>A0ABR1TAD9_9PEZI</name>
<keyword evidence="4 7" id="KW-1133">Transmembrane helix</keyword>
<feature type="transmembrane region" description="Helical" evidence="7">
    <location>
        <begin position="285"/>
        <end position="304"/>
    </location>
</feature>
<feature type="transmembrane region" description="Helical" evidence="7">
    <location>
        <begin position="443"/>
        <end position="465"/>
    </location>
</feature>
<feature type="transmembrane region" description="Helical" evidence="7">
    <location>
        <begin position="217"/>
        <end position="238"/>
    </location>
</feature>
<feature type="region of interest" description="Disordered" evidence="6">
    <location>
        <begin position="1"/>
        <end position="37"/>
    </location>
</feature>
<comment type="subcellular location">
    <subcellularLocation>
        <location evidence="1">Membrane</location>
        <topology evidence="1">Multi-pass membrane protein</topology>
    </subcellularLocation>
</comment>
<evidence type="ECO:0000256" key="2">
    <source>
        <dbReference type="ARBA" id="ARBA00022448"/>
    </source>
</evidence>
<evidence type="ECO:0000256" key="3">
    <source>
        <dbReference type="ARBA" id="ARBA00022692"/>
    </source>
</evidence>
<feature type="compositionally biased region" description="Low complexity" evidence="6">
    <location>
        <begin position="28"/>
        <end position="37"/>
    </location>
</feature>
<evidence type="ECO:0000259" key="8">
    <source>
        <dbReference type="PROSITE" id="PS50850"/>
    </source>
</evidence>
<accession>A0ABR1TAD9</accession>
<dbReference type="SUPFAM" id="SSF103473">
    <property type="entry name" value="MFS general substrate transporter"/>
    <property type="match status" value="1"/>
</dbReference>
<evidence type="ECO:0000256" key="6">
    <source>
        <dbReference type="SAM" id="MobiDB-lite"/>
    </source>
</evidence>
<dbReference type="PANTHER" id="PTHR43791">
    <property type="entry name" value="PERMEASE-RELATED"/>
    <property type="match status" value="1"/>
</dbReference>
<feature type="transmembrane region" description="Helical" evidence="7">
    <location>
        <begin position="350"/>
        <end position="370"/>
    </location>
</feature>
<dbReference type="GeneID" id="92097921"/>
<feature type="transmembrane region" description="Helical" evidence="7">
    <location>
        <begin position="324"/>
        <end position="341"/>
    </location>
</feature>
<dbReference type="Gene3D" id="1.20.1250.20">
    <property type="entry name" value="MFS general substrate transporter like domains"/>
    <property type="match status" value="2"/>
</dbReference>
<feature type="transmembrane region" description="Helical" evidence="7">
    <location>
        <begin position="123"/>
        <end position="141"/>
    </location>
</feature>
<feature type="transmembrane region" description="Helical" evidence="7">
    <location>
        <begin position="413"/>
        <end position="431"/>
    </location>
</feature>
<sequence>MSGINGNGKAASTEVSHNDGAPSDKAHSPTSPAAAMAPASVPTVPEAKLLRKIDFRVLPILFLVYVVAFLDRVNMSNALTLGLPDELGLTGQQPNVALTIFFVPYILFEIPSNLLMKKLSPHLWLSACILVFGVITIAQGFVKSYSGILATRFFLGLAEAGIFPGSFYLISFWYRQQEAQARFTAYWCSTIFASAFGSLLASGIANMDGLRGLTGWRWVFILEGVVTVLVAALAYFTITDFPREAKWLTEDERAFVMNKTESKESVSHPVTVRDVLAFLAKPKHWLGALMYFSILIPAYSFVYFTPTIVQGLGYGTIQTQLHSVPPFAATFGLAVVLAVLSDRMRVRSPFILFSLCFLIAGTAICMQIHGVEHFSAEYAGLCLAAMGSLGVGGNIVCWYIMNLRGHVERAIGSAWMICFGNIGGIVATFAFQKKDAPLYHTGYSLVLSMAALCFASCAGYALIIWRERKDAATVGTNDKDDVRHELYL</sequence>
<keyword evidence="3 7" id="KW-0812">Transmembrane</keyword>
<protein>
    <submittedName>
        <fullName evidence="9">MFS general substrate transporter</fullName>
    </submittedName>
</protein>
<comment type="caution">
    <text evidence="9">The sequence shown here is derived from an EMBL/GenBank/DDBJ whole genome shotgun (WGS) entry which is preliminary data.</text>
</comment>
<dbReference type="PANTHER" id="PTHR43791:SF46">
    <property type="entry name" value="MAJOR FACILITATOR SUPERFAMILY (MFS) PROFILE DOMAIN-CONTAINING PROTEIN-RELATED"/>
    <property type="match status" value="1"/>
</dbReference>
<evidence type="ECO:0000256" key="4">
    <source>
        <dbReference type="ARBA" id="ARBA00022989"/>
    </source>
</evidence>
<organism evidence="9 10">
    <name type="scientific">Apiospora phragmitis</name>
    <dbReference type="NCBI Taxonomy" id="2905665"/>
    <lineage>
        <taxon>Eukaryota</taxon>
        <taxon>Fungi</taxon>
        <taxon>Dikarya</taxon>
        <taxon>Ascomycota</taxon>
        <taxon>Pezizomycotina</taxon>
        <taxon>Sordariomycetes</taxon>
        <taxon>Xylariomycetidae</taxon>
        <taxon>Amphisphaeriales</taxon>
        <taxon>Apiosporaceae</taxon>
        <taxon>Apiospora</taxon>
    </lineage>
</organism>
<evidence type="ECO:0000256" key="5">
    <source>
        <dbReference type="ARBA" id="ARBA00023136"/>
    </source>
</evidence>
<dbReference type="Pfam" id="PF07690">
    <property type="entry name" value="MFS_1"/>
    <property type="match status" value="1"/>
</dbReference>
<gene>
    <name evidence="9" type="ORF">PG994_013449</name>
</gene>
<dbReference type="EMBL" id="JAQQWL010000013">
    <property type="protein sequence ID" value="KAK8042966.1"/>
    <property type="molecule type" value="Genomic_DNA"/>
</dbReference>
<feature type="transmembrane region" description="Helical" evidence="7">
    <location>
        <begin position="186"/>
        <end position="205"/>
    </location>
</feature>
<feature type="domain" description="Major facilitator superfamily (MFS) profile" evidence="8">
    <location>
        <begin position="57"/>
        <end position="488"/>
    </location>
</feature>
<keyword evidence="2" id="KW-0813">Transport</keyword>
<dbReference type="Proteomes" id="UP001480595">
    <property type="component" value="Unassembled WGS sequence"/>
</dbReference>
<keyword evidence="10" id="KW-1185">Reference proteome</keyword>
<keyword evidence="5 7" id="KW-0472">Membrane</keyword>
<dbReference type="PROSITE" id="PS50850">
    <property type="entry name" value="MFS"/>
    <property type="match status" value="1"/>
</dbReference>
<dbReference type="InterPro" id="IPR011701">
    <property type="entry name" value="MFS"/>
</dbReference>
<reference evidence="9 10" key="1">
    <citation type="submission" date="2023-01" db="EMBL/GenBank/DDBJ databases">
        <title>Analysis of 21 Apiospora genomes using comparative genomics revels a genus with tremendous synthesis potential of carbohydrate active enzymes and secondary metabolites.</title>
        <authorList>
            <person name="Sorensen T."/>
        </authorList>
    </citation>
    <scope>NUCLEOTIDE SEQUENCE [LARGE SCALE GENOMIC DNA]</scope>
    <source>
        <strain evidence="9 10">CBS 135458</strain>
    </source>
</reference>
<dbReference type="InterPro" id="IPR036259">
    <property type="entry name" value="MFS_trans_sf"/>
</dbReference>
<feature type="transmembrane region" description="Helical" evidence="7">
    <location>
        <begin position="57"/>
        <end position="75"/>
    </location>
</feature>
<feature type="transmembrane region" description="Helical" evidence="7">
    <location>
        <begin position="95"/>
        <end position="116"/>
    </location>
</feature>
<evidence type="ECO:0000256" key="7">
    <source>
        <dbReference type="SAM" id="Phobius"/>
    </source>
</evidence>